<dbReference type="AlphaFoldDB" id="A0A2N1MR90"/>
<protein>
    <submittedName>
        <fullName evidence="1">Uncharacterized protein</fullName>
    </submittedName>
</protein>
<proteinExistence type="predicted"/>
<evidence type="ECO:0000313" key="2">
    <source>
        <dbReference type="Proteomes" id="UP000233469"/>
    </source>
</evidence>
<dbReference type="Proteomes" id="UP000233469">
    <property type="component" value="Unassembled WGS sequence"/>
</dbReference>
<evidence type="ECO:0000313" key="1">
    <source>
        <dbReference type="EMBL" id="PKK64151.1"/>
    </source>
</evidence>
<reference evidence="1 2" key="1">
    <citation type="submission" date="2016-04" db="EMBL/GenBank/DDBJ databases">
        <title>Genome analyses suggest a sexual origin of heterokaryosis in a supposedly ancient asexual fungus.</title>
        <authorList>
            <person name="Ropars J."/>
            <person name="Sedzielewska K."/>
            <person name="Noel J."/>
            <person name="Charron P."/>
            <person name="Farinelli L."/>
            <person name="Marton T."/>
            <person name="Kruger M."/>
            <person name="Pelin A."/>
            <person name="Brachmann A."/>
            <person name="Corradi N."/>
        </authorList>
    </citation>
    <scope>NUCLEOTIDE SEQUENCE [LARGE SCALE GENOMIC DNA]</scope>
    <source>
        <strain evidence="1 2">C2</strain>
    </source>
</reference>
<reference evidence="1 2" key="2">
    <citation type="submission" date="2017-10" db="EMBL/GenBank/DDBJ databases">
        <title>Extensive intraspecific genome diversity in a model arbuscular mycorrhizal fungus.</title>
        <authorList>
            <person name="Chen E.C.H."/>
            <person name="Morin E."/>
            <person name="Baudet D."/>
            <person name="Noel J."/>
            <person name="Ndikumana S."/>
            <person name="Charron P."/>
            <person name="St-Onge C."/>
            <person name="Giorgi J."/>
            <person name="Grigoriev I.V."/>
            <person name="Roux C."/>
            <person name="Martin F.M."/>
            <person name="Corradi N."/>
        </authorList>
    </citation>
    <scope>NUCLEOTIDE SEQUENCE [LARGE SCALE GENOMIC DNA]</scope>
    <source>
        <strain evidence="1 2">C2</strain>
    </source>
</reference>
<comment type="caution">
    <text evidence="1">The sequence shown here is derived from an EMBL/GenBank/DDBJ whole genome shotgun (WGS) entry which is preliminary data.</text>
</comment>
<sequence>MEDNGLGRAYEVVSTERQEWYENKKELLESVENLYKLYFELSKEERIITEEEINNTRDDLLREDYD</sequence>
<organism evidence="1 2">
    <name type="scientific">Rhizophagus irregularis</name>
    <dbReference type="NCBI Taxonomy" id="588596"/>
    <lineage>
        <taxon>Eukaryota</taxon>
        <taxon>Fungi</taxon>
        <taxon>Fungi incertae sedis</taxon>
        <taxon>Mucoromycota</taxon>
        <taxon>Glomeromycotina</taxon>
        <taxon>Glomeromycetes</taxon>
        <taxon>Glomerales</taxon>
        <taxon>Glomeraceae</taxon>
        <taxon>Rhizophagus</taxon>
    </lineage>
</organism>
<gene>
    <name evidence="1" type="ORF">RhiirC2_787909</name>
</gene>
<dbReference type="EMBL" id="LLXL01001500">
    <property type="protein sequence ID" value="PKK64151.1"/>
    <property type="molecule type" value="Genomic_DNA"/>
</dbReference>
<accession>A0A2N1MR90</accession>
<name>A0A2N1MR90_9GLOM</name>